<evidence type="ECO:0000256" key="2">
    <source>
        <dbReference type="SAM" id="Phobius"/>
    </source>
</evidence>
<gene>
    <name evidence="3" type="ORF">FIV34_15220</name>
</gene>
<keyword evidence="2" id="KW-1133">Transmembrane helix</keyword>
<protein>
    <submittedName>
        <fullName evidence="3">Uncharacterized protein</fullName>
    </submittedName>
</protein>
<dbReference type="AlphaFoldDB" id="A0A4Y5Z8M8"/>
<sequence>MLMDIEPTEPRKTGHHKLDLILAGSAVFLSLVSLGVAVLHGHTMERMAEANAQLVQANSWPFLQTDSGNQSGSGEQKITLSVSNSGVGPAKIYAARVLYKGKTVQNWDTFLADCCSAPGEAALPYSAAIASPVVLRAGDSVNLLSVPHPGGGSQAWDKLNIERGNISFEFCYCSVFDDCWQTDGRSLQPRPVDSCPGASEVVSKRR</sequence>
<evidence type="ECO:0000256" key="1">
    <source>
        <dbReference type="SAM" id="MobiDB-lite"/>
    </source>
</evidence>
<organism evidence="3 4">
    <name type="scientific">Luteibacter pinisoli</name>
    <dbReference type="NCBI Taxonomy" id="2589080"/>
    <lineage>
        <taxon>Bacteria</taxon>
        <taxon>Pseudomonadati</taxon>
        <taxon>Pseudomonadota</taxon>
        <taxon>Gammaproteobacteria</taxon>
        <taxon>Lysobacterales</taxon>
        <taxon>Rhodanobacteraceae</taxon>
        <taxon>Luteibacter</taxon>
    </lineage>
</organism>
<keyword evidence="2" id="KW-0472">Membrane</keyword>
<dbReference type="RefSeq" id="WP_139984202.1">
    <property type="nucleotide sequence ID" value="NZ_CP041046.1"/>
</dbReference>
<proteinExistence type="predicted"/>
<feature type="transmembrane region" description="Helical" evidence="2">
    <location>
        <begin position="20"/>
        <end position="39"/>
    </location>
</feature>
<keyword evidence="4" id="KW-1185">Reference proteome</keyword>
<reference evidence="3 4" key="1">
    <citation type="submission" date="2019-06" db="EMBL/GenBank/DDBJ databases">
        <title>A complete genome sequence for Luteibacter pinisoli MAH-14.</title>
        <authorList>
            <person name="Baltrus D.A."/>
        </authorList>
    </citation>
    <scope>NUCLEOTIDE SEQUENCE [LARGE SCALE GENOMIC DNA]</scope>
    <source>
        <strain evidence="3 4">MAH-14</strain>
    </source>
</reference>
<keyword evidence="2" id="KW-0812">Transmembrane</keyword>
<dbReference type="Proteomes" id="UP000316093">
    <property type="component" value="Chromosome"/>
</dbReference>
<dbReference type="OrthoDB" id="1492993at2"/>
<evidence type="ECO:0000313" key="4">
    <source>
        <dbReference type="Proteomes" id="UP000316093"/>
    </source>
</evidence>
<feature type="region of interest" description="Disordered" evidence="1">
    <location>
        <begin position="187"/>
        <end position="206"/>
    </location>
</feature>
<dbReference type="EMBL" id="CP041046">
    <property type="protein sequence ID" value="QDE40458.1"/>
    <property type="molecule type" value="Genomic_DNA"/>
</dbReference>
<name>A0A4Y5Z8M8_9GAMM</name>
<evidence type="ECO:0000313" key="3">
    <source>
        <dbReference type="EMBL" id="QDE40458.1"/>
    </source>
</evidence>
<accession>A0A4Y5Z8M8</accession>
<dbReference type="KEGG" id="lpy:FIV34_15220"/>